<dbReference type="OrthoDB" id="5102561at2759"/>
<keyword evidence="1" id="KW-0472">Membrane</keyword>
<accession>A0A9P9EMQ2</accession>
<gene>
    <name evidence="2" type="ORF">B0J13DRAFT_624726</name>
</gene>
<dbReference type="AlphaFoldDB" id="A0A9P9EMQ2"/>
<reference evidence="2" key="1">
    <citation type="journal article" date="2021" name="Nat. Commun.">
        <title>Genetic determinants of endophytism in the Arabidopsis root mycobiome.</title>
        <authorList>
            <person name="Mesny F."/>
            <person name="Miyauchi S."/>
            <person name="Thiergart T."/>
            <person name="Pickel B."/>
            <person name="Atanasova L."/>
            <person name="Karlsson M."/>
            <person name="Huettel B."/>
            <person name="Barry K.W."/>
            <person name="Haridas S."/>
            <person name="Chen C."/>
            <person name="Bauer D."/>
            <person name="Andreopoulos W."/>
            <person name="Pangilinan J."/>
            <person name="LaButti K."/>
            <person name="Riley R."/>
            <person name="Lipzen A."/>
            <person name="Clum A."/>
            <person name="Drula E."/>
            <person name="Henrissat B."/>
            <person name="Kohler A."/>
            <person name="Grigoriev I.V."/>
            <person name="Martin F.M."/>
            <person name="Hacquard S."/>
        </authorList>
    </citation>
    <scope>NUCLEOTIDE SEQUENCE</scope>
    <source>
        <strain evidence="2">MPI-CAGE-AT-0021</strain>
    </source>
</reference>
<evidence type="ECO:0000256" key="1">
    <source>
        <dbReference type="SAM" id="Phobius"/>
    </source>
</evidence>
<feature type="transmembrane region" description="Helical" evidence="1">
    <location>
        <begin position="163"/>
        <end position="186"/>
    </location>
</feature>
<name>A0A9P9EMQ2_9HYPO</name>
<feature type="transmembrane region" description="Helical" evidence="1">
    <location>
        <begin position="131"/>
        <end position="151"/>
    </location>
</feature>
<evidence type="ECO:0000313" key="2">
    <source>
        <dbReference type="EMBL" id="KAH7139917.1"/>
    </source>
</evidence>
<evidence type="ECO:0000313" key="3">
    <source>
        <dbReference type="Proteomes" id="UP000717696"/>
    </source>
</evidence>
<keyword evidence="3" id="KW-1185">Reference proteome</keyword>
<dbReference type="EMBL" id="JAGMUU010000014">
    <property type="protein sequence ID" value="KAH7139917.1"/>
    <property type="molecule type" value="Genomic_DNA"/>
</dbReference>
<dbReference type="Proteomes" id="UP000717696">
    <property type="component" value="Unassembled WGS sequence"/>
</dbReference>
<sequence>MSRNAHCHKTTLSIHRNGETTRLLAGAQGVEQQPSFSLTFSTMQLLRIPIIPIAIADIILMANCHDYVALGILLECIPVGLCLWTGFNAFGASGASNNNLEITVGDYLLFLGRKSQDIDGISPRKTPPYQIILGDLLASVLLILLTFLSLASQILQYDVRWRVFPLTLTLTILQLALTVFNFFSLFRKAKLTLHMAENDQNIKPVIPEYTDEEPEPEQPCLESGRMRVSPANVGQQHDADKLFVGVSS</sequence>
<keyword evidence="1" id="KW-0812">Transmembrane</keyword>
<protein>
    <submittedName>
        <fullName evidence="2">Uncharacterized protein</fullName>
    </submittedName>
</protein>
<feature type="transmembrane region" description="Helical" evidence="1">
    <location>
        <begin position="68"/>
        <end position="90"/>
    </location>
</feature>
<keyword evidence="1" id="KW-1133">Transmembrane helix</keyword>
<comment type="caution">
    <text evidence="2">The sequence shown here is derived from an EMBL/GenBank/DDBJ whole genome shotgun (WGS) entry which is preliminary data.</text>
</comment>
<organism evidence="2 3">
    <name type="scientific">Dactylonectria estremocensis</name>
    <dbReference type="NCBI Taxonomy" id="1079267"/>
    <lineage>
        <taxon>Eukaryota</taxon>
        <taxon>Fungi</taxon>
        <taxon>Dikarya</taxon>
        <taxon>Ascomycota</taxon>
        <taxon>Pezizomycotina</taxon>
        <taxon>Sordariomycetes</taxon>
        <taxon>Hypocreomycetidae</taxon>
        <taxon>Hypocreales</taxon>
        <taxon>Nectriaceae</taxon>
        <taxon>Dactylonectria</taxon>
    </lineage>
</organism>
<proteinExistence type="predicted"/>